<evidence type="ECO:0000313" key="2">
    <source>
        <dbReference type="EMBL" id="CAI0550035.1"/>
    </source>
</evidence>
<dbReference type="AlphaFoldDB" id="A0AAV0QXT9"/>
<reference evidence="2" key="1">
    <citation type="submission" date="2022-08" db="EMBL/GenBank/DDBJ databases">
        <authorList>
            <person name="Gutierrez-Valencia J."/>
        </authorList>
    </citation>
    <scope>NUCLEOTIDE SEQUENCE</scope>
</reference>
<comment type="caution">
    <text evidence="2">The sequence shown here is derived from an EMBL/GenBank/DDBJ whole genome shotgun (WGS) entry which is preliminary data.</text>
</comment>
<protein>
    <submittedName>
        <fullName evidence="2">Uncharacterized protein</fullName>
    </submittedName>
</protein>
<gene>
    <name evidence="2" type="ORF">LITE_LOCUS45396</name>
</gene>
<feature type="non-terminal residue" evidence="2">
    <location>
        <position position="1"/>
    </location>
</feature>
<name>A0AAV0QXT9_9ROSI</name>
<accession>A0AAV0QXT9</accession>
<organism evidence="2 3">
    <name type="scientific">Linum tenue</name>
    <dbReference type="NCBI Taxonomy" id="586396"/>
    <lineage>
        <taxon>Eukaryota</taxon>
        <taxon>Viridiplantae</taxon>
        <taxon>Streptophyta</taxon>
        <taxon>Embryophyta</taxon>
        <taxon>Tracheophyta</taxon>
        <taxon>Spermatophyta</taxon>
        <taxon>Magnoliopsida</taxon>
        <taxon>eudicotyledons</taxon>
        <taxon>Gunneridae</taxon>
        <taxon>Pentapetalae</taxon>
        <taxon>rosids</taxon>
        <taxon>fabids</taxon>
        <taxon>Malpighiales</taxon>
        <taxon>Linaceae</taxon>
        <taxon>Linum</taxon>
    </lineage>
</organism>
<dbReference type="Proteomes" id="UP001154282">
    <property type="component" value="Unassembled WGS sequence"/>
</dbReference>
<feature type="region of interest" description="Disordered" evidence="1">
    <location>
        <begin position="48"/>
        <end position="84"/>
    </location>
</feature>
<proteinExistence type="predicted"/>
<evidence type="ECO:0000313" key="3">
    <source>
        <dbReference type="Proteomes" id="UP001154282"/>
    </source>
</evidence>
<evidence type="ECO:0000256" key="1">
    <source>
        <dbReference type="SAM" id="MobiDB-lite"/>
    </source>
</evidence>
<sequence length="147" mass="15762">KYINPELPIPSVIRDNPSQSRSLLHLSCHRQKYLSCCSAPSPLRMETPLAIEEGEERPDGQAAAPPVAGEEGEGRPKRLTAAAPPHLLRKERGLLLCCCSGGSGPGSLRLWCRTNTHSISSAEGKKGTVLQVGLRGKSSSVRGWKGK</sequence>
<dbReference type="EMBL" id="CAMGYJ010000010">
    <property type="protein sequence ID" value="CAI0550035.1"/>
    <property type="molecule type" value="Genomic_DNA"/>
</dbReference>
<keyword evidence="3" id="KW-1185">Reference proteome</keyword>